<comment type="similarity">
    <text evidence="9">Belongs to the laat-1 family.</text>
</comment>
<evidence type="ECO:0000256" key="2">
    <source>
        <dbReference type="ARBA" id="ARBA00004127"/>
    </source>
</evidence>
<dbReference type="Proteomes" id="UP001168146">
    <property type="component" value="Unassembled WGS sequence"/>
</dbReference>
<comment type="caution">
    <text evidence="12">The sequence shown here is derived from an EMBL/GenBank/DDBJ whole genome shotgun (WGS) entry which is preliminary data.</text>
</comment>
<evidence type="ECO:0000256" key="8">
    <source>
        <dbReference type="ARBA" id="ARBA00023136"/>
    </source>
</evidence>
<evidence type="ECO:0000256" key="11">
    <source>
        <dbReference type="SAM" id="Phobius"/>
    </source>
</evidence>
<evidence type="ECO:0008006" key="14">
    <source>
        <dbReference type="Google" id="ProtNLM"/>
    </source>
</evidence>
<protein>
    <recommendedName>
        <fullName evidence="14">PQ-loop-domain-containing protein</fullName>
    </recommendedName>
</protein>
<evidence type="ECO:0000256" key="10">
    <source>
        <dbReference type="SAM" id="MobiDB-lite"/>
    </source>
</evidence>
<dbReference type="Pfam" id="PF04193">
    <property type="entry name" value="PQ-loop"/>
    <property type="match status" value="2"/>
</dbReference>
<dbReference type="PANTHER" id="PTHR16201:SF35">
    <property type="entry name" value="VACUOLAR AMINO ACID TRANSPORTER YPQ1-RELATED"/>
    <property type="match status" value="1"/>
</dbReference>
<evidence type="ECO:0000313" key="13">
    <source>
        <dbReference type="Proteomes" id="UP001168146"/>
    </source>
</evidence>
<sequence>MFHPSSGFALDIEALSGISGSISIACWVVVFSPQIIENFRRSSAEGLSIEFVIIWLAGDVFNILGAVLQGVLPTMIILAIYYTIADIVLLGQCFYYRGFTLRDPKPEPKIAAGPTERTPLVSNGHANGRPANAADIEVSGRDRSGSAFRDRLANLDGTHMSPAVPMHPQKSQSEDVDTSPLKPKQPRSWTQAVLFNGTAILLVIVAGVAGYYLSPSPPDPPRHRDRHEATPADDQSQSLIFSLWGQIFGYICAVLYLGSRIPQLLLNYRRKSTEGLNALFFLFACLGNLTYVCSIFAFEPLCSQRSHGHYHESHCRPGEVQAVYGRYILVNTSWLVGSLGTLFLDAGVFAQFWMYRGHVADEEIAPDAVPRTVNGEGRGREPNER</sequence>
<keyword evidence="6" id="KW-0677">Repeat</keyword>
<keyword evidence="5 11" id="KW-0812">Transmembrane</keyword>
<dbReference type="SMART" id="SM00679">
    <property type="entry name" value="CTNS"/>
    <property type="match status" value="2"/>
</dbReference>
<dbReference type="InterPro" id="IPR006603">
    <property type="entry name" value="PQ-loop_rpt"/>
</dbReference>
<dbReference type="GO" id="GO:0015179">
    <property type="term" value="F:L-amino acid transmembrane transporter activity"/>
    <property type="evidence" value="ECO:0007669"/>
    <property type="project" value="UniProtKB-ARBA"/>
</dbReference>
<dbReference type="GO" id="GO:0015174">
    <property type="term" value="F:basic amino acid transmembrane transporter activity"/>
    <property type="evidence" value="ECO:0007669"/>
    <property type="project" value="UniProtKB-ARBA"/>
</dbReference>
<proteinExistence type="inferred from homology"/>
<evidence type="ECO:0000313" key="12">
    <source>
        <dbReference type="EMBL" id="KAK0328538.1"/>
    </source>
</evidence>
<gene>
    <name evidence="12" type="ORF">LTR82_000469</name>
</gene>
<feature type="transmembrane region" description="Helical" evidence="11">
    <location>
        <begin position="192"/>
        <end position="213"/>
    </location>
</feature>
<keyword evidence="3" id="KW-0813">Transport</keyword>
<organism evidence="12 13">
    <name type="scientific">Friedmanniomyces endolithicus</name>
    <dbReference type="NCBI Taxonomy" id="329885"/>
    <lineage>
        <taxon>Eukaryota</taxon>
        <taxon>Fungi</taxon>
        <taxon>Dikarya</taxon>
        <taxon>Ascomycota</taxon>
        <taxon>Pezizomycotina</taxon>
        <taxon>Dothideomycetes</taxon>
        <taxon>Dothideomycetidae</taxon>
        <taxon>Mycosphaerellales</taxon>
        <taxon>Teratosphaeriaceae</taxon>
        <taxon>Friedmanniomyces</taxon>
    </lineage>
</organism>
<evidence type="ECO:0000256" key="3">
    <source>
        <dbReference type="ARBA" id="ARBA00022448"/>
    </source>
</evidence>
<name>A0AAN6G432_9PEZI</name>
<feature type="transmembrane region" description="Helical" evidence="11">
    <location>
        <begin position="239"/>
        <end position="257"/>
    </location>
</feature>
<reference evidence="12" key="1">
    <citation type="submission" date="2021-12" db="EMBL/GenBank/DDBJ databases">
        <title>Black yeast isolated from Biological Soil Crust.</title>
        <authorList>
            <person name="Kurbessoian T."/>
        </authorList>
    </citation>
    <scope>NUCLEOTIDE SEQUENCE</scope>
    <source>
        <strain evidence="12">CCFEE 5208</strain>
    </source>
</reference>
<dbReference type="InterPro" id="IPR051415">
    <property type="entry name" value="LAAT-1"/>
</dbReference>
<evidence type="ECO:0000256" key="1">
    <source>
        <dbReference type="ARBA" id="ARBA00004116"/>
    </source>
</evidence>
<evidence type="ECO:0000256" key="7">
    <source>
        <dbReference type="ARBA" id="ARBA00022989"/>
    </source>
</evidence>
<comment type="subcellular location">
    <subcellularLocation>
        <location evidence="2">Endomembrane system</location>
        <topology evidence="2">Multi-pass membrane protein</topology>
    </subcellularLocation>
    <subcellularLocation>
        <location evidence="1">Vacuole</location>
    </subcellularLocation>
</comment>
<keyword evidence="7 11" id="KW-1133">Transmembrane helix</keyword>
<dbReference type="GO" id="GO:0005773">
    <property type="term" value="C:vacuole"/>
    <property type="evidence" value="ECO:0007669"/>
    <property type="project" value="UniProtKB-SubCell"/>
</dbReference>
<feature type="transmembrane region" description="Helical" evidence="11">
    <location>
        <begin position="278"/>
        <end position="298"/>
    </location>
</feature>
<feature type="transmembrane region" description="Helical" evidence="11">
    <location>
        <begin position="74"/>
        <end position="96"/>
    </location>
</feature>
<feature type="transmembrane region" description="Helical" evidence="11">
    <location>
        <begin position="334"/>
        <end position="355"/>
    </location>
</feature>
<keyword evidence="4" id="KW-0926">Vacuole</keyword>
<evidence type="ECO:0000256" key="5">
    <source>
        <dbReference type="ARBA" id="ARBA00022692"/>
    </source>
</evidence>
<dbReference type="GO" id="GO:0012505">
    <property type="term" value="C:endomembrane system"/>
    <property type="evidence" value="ECO:0007669"/>
    <property type="project" value="UniProtKB-SubCell"/>
</dbReference>
<evidence type="ECO:0000256" key="6">
    <source>
        <dbReference type="ARBA" id="ARBA00022737"/>
    </source>
</evidence>
<dbReference type="AlphaFoldDB" id="A0AAN6G432"/>
<dbReference type="GO" id="GO:0098588">
    <property type="term" value="C:bounding membrane of organelle"/>
    <property type="evidence" value="ECO:0007669"/>
    <property type="project" value="UniProtKB-ARBA"/>
</dbReference>
<dbReference type="EMBL" id="JASUXU010000001">
    <property type="protein sequence ID" value="KAK0328538.1"/>
    <property type="molecule type" value="Genomic_DNA"/>
</dbReference>
<evidence type="ECO:0000256" key="9">
    <source>
        <dbReference type="ARBA" id="ARBA00038039"/>
    </source>
</evidence>
<keyword evidence="8 11" id="KW-0472">Membrane</keyword>
<feature type="transmembrane region" description="Helical" evidence="11">
    <location>
        <begin position="47"/>
        <end position="68"/>
    </location>
</feature>
<feature type="region of interest" description="Disordered" evidence="10">
    <location>
        <begin position="159"/>
        <end position="185"/>
    </location>
</feature>
<feature type="region of interest" description="Disordered" evidence="10">
    <location>
        <begin position="107"/>
        <end position="126"/>
    </location>
</feature>
<evidence type="ECO:0000256" key="4">
    <source>
        <dbReference type="ARBA" id="ARBA00022554"/>
    </source>
</evidence>
<dbReference type="FunFam" id="1.20.1280.290:FF:000011">
    <property type="entry name" value="PQ loop repeat protein"/>
    <property type="match status" value="1"/>
</dbReference>
<dbReference type="GO" id="GO:0034490">
    <property type="term" value="P:basic amino acid transmembrane import into vacuole"/>
    <property type="evidence" value="ECO:0007669"/>
    <property type="project" value="UniProtKB-ARBA"/>
</dbReference>
<dbReference type="GO" id="GO:0015101">
    <property type="term" value="F:organic cation transmembrane transporter activity"/>
    <property type="evidence" value="ECO:0007669"/>
    <property type="project" value="UniProtKB-ARBA"/>
</dbReference>
<feature type="transmembrane region" description="Helical" evidence="11">
    <location>
        <begin position="12"/>
        <end position="35"/>
    </location>
</feature>
<dbReference type="Gene3D" id="1.20.1280.290">
    <property type="match status" value="2"/>
</dbReference>
<dbReference type="PANTHER" id="PTHR16201">
    <property type="entry name" value="SEVEN TRANSMEMBRANE PROTEIN 1-RELATED"/>
    <property type="match status" value="1"/>
</dbReference>
<accession>A0AAN6G432</accession>
<dbReference type="GO" id="GO:0034488">
    <property type="term" value="P:basic amino acid transmembrane export from vacuole"/>
    <property type="evidence" value="ECO:0007669"/>
    <property type="project" value="UniProtKB-ARBA"/>
</dbReference>